<evidence type="ECO:0000256" key="1">
    <source>
        <dbReference type="SAM" id="MobiDB-lite"/>
    </source>
</evidence>
<reference evidence="3" key="1">
    <citation type="submission" date="2017-07" db="EMBL/GenBank/DDBJ databases">
        <title>Taro Niue Genome Assembly and Annotation.</title>
        <authorList>
            <person name="Atibalentja N."/>
            <person name="Keating K."/>
            <person name="Fields C.J."/>
        </authorList>
    </citation>
    <scope>NUCLEOTIDE SEQUENCE</scope>
    <source>
        <strain evidence="3">Niue_2</strain>
        <tissue evidence="3">Leaf</tissue>
    </source>
</reference>
<gene>
    <name evidence="3" type="ORF">Taro_034849</name>
</gene>
<dbReference type="SUPFAM" id="SSF82199">
    <property type="entry name" value="SET domain"/>
    <property type="match status" value="1"/>
</dbReference>
<comment type="caution">
    <text evidence="3">The sequence shown here is derived from an EMBL/GenBank/DDBJ whole genome shotgun (WGS) entry which is preliminary data.</text>
</comment>
<dbReference type="AlphaFoldDB" id="A0A843WGS2"/>
<feature type="region of interest" description="Disordered" evidence="1">
    <location>
        <begin position="171"/>
        <end position="257"/>
    </location>
</feature>
<protein>
    <recommendedName>
        <fullName evidence="2">SET domain-containing protein</fullName>
    </recommendedName>
</protein>
<sequence length="627" mass="68251">MGGYSRNDRPRKQRYSSGASELSHTPYCSGAFSLHRVFVSSSCSSHSYFSLPCSAKREHGGDADAISAPCSRCAAGTWFRLMNPSVPRGFQGLSLGRSTSAPSSGREAMGSRPKDRAVKAMAAMKDIGFSTAKTKIVLKQLLKTFYNNWTHIESENYRLLVEALVESDVAEVEDRKGCKDSDDNLHSKKKEATPPDDPEPHRKKLREGKEGWPLTSVQNAGMSSKSTSLGQGSVAAVEEMSSDSALDTELPSNDPEANCQRTFRDANLSLPELKGSSTAQVANEDNTRRNCSAGGYGTGAKEKLANVVESPSDAVEIVSSTTGGARLLLSCNVVDCPSFQMPDLQSVIKKVEDKCLRSYKILDPKFSLMNIMKELCDTLLEMGTESVEGKLEEHLARINPLLDPLKLICSGNLASGVSTCHATSSSGLRLPQDPEPMAMDGVEHLAQPILLGEGDVRPVHDLHDITKGEERVRISVVNVVNTEEYPPHFSYIPHNIVFFTSERKGWGLRAVDDLPKGAFVCEYVGEILTNMELYHRTLESTGNARHTYPVLLDADWGSEGLLGDEEALCLDATFYGNVARFINHRCAQAPLACALAALAAPWGAFSPLRKARCFKAVEEAPWRLSGA</sequence>
<evidence type="ECO:0000313" key="4">
    <source>
        <dbReference type="Proteomes" id="UP000652761"/>
    </source>
</evidence>
<feature type="domain" description="SET" evidence="2">
    <location>
        <begin position="494"/>
        <end position="627"/>
    </location>
</feature>
<organism evidence="3 4">
    <name type="scientific">Colocasia esculenta</name>
    <name type="common">Wild taro</name>
    <name type="synonym">Arum esculentum</name>
    <dbReference type="NCBI Taxonomy" id="4460"/>
    <lineage>
        <taxon>Eukaryota</taxon>
        <taxon>Viridiplantae</taxon>
        <taxon>Streptophyta</taxon>
        <taxon>Embryophyta</taxon>
        <taxon>Tracheophyta</taxon>
        <taxon>Spermatophyta</taxon>
        <taxon>Magnoliopsida</taxon>
        <taxon>Liliopsida</taxon>
        <taxon>Araceae</taxon>
        <taxon>Aroideae</taxon>
        <taxon>Colocasieae</taxon>
        <taxon>Colocasia</taxon>
    </lineage>
</organism>
<dbReference type="InterPro" id="IPR001214">
    <property type="entry name" value="SET_dom"/>
</dbReference>
<proteinExistence type="predicted"/>
<dbReference type="Pfam" id="PF10440">
    <property type="entry name" value="WIYLD"/>
    <property type="match status" value="1"/>
</dbReference>
<feature type="compositionally biased region" description="Basic and acidic residues" evidence="1">
    <location>
        <begin position="172"/>
        <end position="193"/>
    </location>
</feature>
<dbReference type="InterPro" id="IPR046341">
    <property type="entry name" value="SET_dom_sf"/>
</dbReference>
<dbReference type="PANTHER" id="PTHR46450">
    <property type="entry name" value="INACTIVE HISTONE-LYSINE N-METHYLTRANSFERASE SUVR1-RELATED"/>
    <property type="match status" value="1"/>
</dbReference>
<dbReference type="Gene3D" id="1.10.8.850">
    <property type="entry name" value="Histone-lysine N methyltransferase , C-terminal domain-like"/>
    <property type="match status" value="1"/>
</dbReference>
<dbReference type="Pfam" id="PF00856">
    <property type="entry name" value="SET"/>
    <property type="match status" value="1"/>
</dbReference>
<dbReference type="PROSITE" id="PS50280">
    <property type="entry name" value="SET"/>
    <property type="match status" value="1"/>
</dbReference>
<dbReference type="SMART" id="SM00317">
    <property type="entry name" value="SET"/>
    <property type="match status" value="1"/>
</dbReference>
<dbReference type="Gene3D" id="2.170.270.10">
    <property type="entry name" value="SET domain"/>
    <property type="match status" value="2"/>
</dbReference>
<accession>A0A843WGS2</accession>
<dbReference type="InterPro" id="IPR018848">
    <property type="entry name" value="WIYLD_domain"/>
</dbReference>
<dbReference type="Proteomes" id="UP000652761">
    <property type="component" value="Unassembled WGS sequence"/>
</dbReference>
<dbReference type="OrthoDB" id="308383at2759"/>
<dbReference type="EMBL" id="NMUH01002789">
    <property type="protein sequence ID" value="MQM02090.1"/>
    <property type="molecule type" value="Genomic_DNA"/>
</dbReference>
<name>A0A843WGS2_COLES</name>
<feature type="compositionally biased region" description="Polar residues" evidence="1">
    <location>
        <begin position="215"/>
        <end position="231"/>
    </location>
</feature>
<evidence type="ECO:0000259" key="2">
    <source>
        <dbReference type="PROSITE" id="PS50280"/>
    </source>
</evidence>
<dbReference type="InterPro" id="IPR043017">
    <property type="entry name" value="WIYLD_dom_sf"/>
</dbReference>
<evidence type="ECO:0000313" key="3">
    <source>
        <dbReference type="EMBL" id="MQM02090.1"/>
    </source>
</evidence>
<dbReference type="PANTHER" id="PTHR46450:SF24">
    <property type="entry name" value="HISTONE-LYSINE N-METHYLTRANSFERASE SUVR4"/>
    <property type="match status" value="1"/>
</dbReference>
<keyword evidence="4" id="KW-1185">Reference proteome</keyword>
<feature type="region of interest" description="Disordered" evidence="1">
    <location>
        <begin position="1"/>
        <end position="23"/>
    </location>
</feature>
<feature type="compositionally biased region" description="Basic and acidic residues" evidence="1">
    <location>
        <begin position="1"/>
        <end position="10"/>
    </location>
</feature>